<reference evidence="5" key="2">
    <citation type="submission" date="2021-03" db="UniProtKB">
        <authorList>
            <consortium name="EnsemblPlants"/>
        </authorList>
    </citation>
    <scope>IDENTIFICATION</scope>
</reference>
<dbReference type="PANTHER" id="PTHR31284">
    <property type="entry name" value="ACID PHOSPHATASE-LIKE PROTEIN"/>
    <property type="match status" value="1"/>
</dbReference>
<evidence type="ECO:0008006" key="7">
    <source>
        <dbReference type="Google" id="ProtNLM"/>
    </source>
</evidence>
<dbReference type="CDD" id="cd07535">
    <property type="entry name" value="HAD_VSP"/>
    <property type="match status" value="1"/>
</dbReference>
<protein>
    <recommendedName>
        <fullName evidence="7">Acid phosphatase 1</fullName>
    </recommendedName>
</protein>
<dbReference type="InterPro" id="IPR014403">
    <property type="entry name" value="APS1/VSP"/>
</dbReference>
<feature type="chain" id="PRO_5030889657" description="Acid phosphatase 1" evidence="4">
    <location>
        <begin position="29"/>
        <end position="266"/>
    </location>
</feature>
<dbReference type="GeneID" id="110692332"/>
<feature type="signal peptide" evidence="4">
    <location>
        <begin position="1"/>
        <end position="28"/>
    </location>
</feature>
<sequence>MYLPKNLIILVELLLFTLLFVTPSQTLSQPNQVPLPTTSKLQNHDHDHDESSSLFCETWRFSVETNNAGNWSTIPVRCHKYLMDYMTGDRYVSDFGLTARNALEFARSVDIAGDGMDAWVFDVDDTLLSTFPIVHGFGKKNRTEFIKWGLTKGTKLPVLRASLSLYKELRKLGFTIFLLTGRPEWIRNYSVANLMDVGYSDWERLILRQPSDESKKAIDYKSENRKKLLDQGYRIHGNSGDQWSDLLGYAIAQRSFKYPNPMYYVA</sequence>
<gene>
    <name evidence="5" type="primary">LOC110692332</name>
</gene>
<accession>A0A803MPU1</accession>
<dbReference type="RefSeq" id="XP_021725036.1">
    <property type="nucleotide sequence ID" value="XM_021869344.1"/>
</dbReference>
<name>A0A803MPU1_CHEQI</name>
<evidence type="ECO:0000256" key="3">
    <source>
        <dbReference type="PIRNR" id="PIRNR002674"/>
    </source>
</evidence>
<dbReference type="Gene3D" id="3.40.50.1000">
    <property type="entry name" value="HAD superfamily/HAD-like"/>
    <property type="match status" value="1"/>
</dbReference>
<reference evidence="5" key="1">
    <citation type="journal article" date="2017" name="Nature">
        <title>The genome of Chenopodium quinoa.</title>
        <authorList>
            <person name="Jarvis D.E."/>
            <person name="Ho Y.S."/>
            <person name="Lightfoot D.J."/>
            <person name="Schmoeckel S.M."/>
            <person name="Li B."/>
            <person name="Borm T.J.A."/>
            <person name="Ohyanagi H."/>
            <person name="Mineta K."/>
            <person name="Michell C.T."/>
            <person name="Saber N."/>
            <person name="Kharbatia N.M."/>
            <person name="Rupper R.R."/>
            <person name="Sharp A.R."/>
            <person name="Dally N."/>
            <person name="Boughton B.A."/>
            <person name="Woo Y.H."/>
            <person name="Gao G."/>
            <person name="Schijlen E.G.W.M."/>
            <person name="Guo X."/>
            <person name="Momin A.A."/>
            <person name="Negrao S."/>
            <person name="Al-Babili S."/>
            <person name="Gehring C."/>
            <person name="Roessner U."/>
            <person name="Jung C."/>
            <person name="Murphy K."/>
            <person name="Arold S.T."/>
            <person name="Gojobori T."/>
            <person name="van der Linden C.G."/>
            <person name="van Loo E.N."/>
            <person name="Jellen E.N."/>
            <person name="Maughan P.J."/>
            <person name="Tester M."/>
        </authorList>
    </citation>
    <scope>NUCLEOTIDE SEQUENCE [LARGE SCALE GENOMIC DNA]</scope>
    <source>
        <strain evidence="5">cv. PI 614886</strain>
    </source>
</reference>
<dbReference type="Gramene" id="AUR62033292-RA">
    <property type="protein sequence ID" value="AUR62033292-RA:cds"/>
    <property type="gene ID" value="AUR62033292"/>
</dbReference>
<dbReference type="OMA" id="VQYKSEQ"/>
<evidence type="ECO:0000313" key="6">
    <source>
        <dbReference type="Proteomes" id="UP000596660"/>
    </source>
</evidence>
<dbReference type="Pfam" id="PF03767">
    <property type="entry name" value="Acid_phosphat_B"/>
    <property type="match status" value="1"/>
</dbReference>
<keyword evidence="1 4" id="KW-0732">Signal</keyword>
<evidence type="ECO:0000256" key="4">
    <source>
        <dbReference type="SAM" id="SignalP"/>
    </source>
</evidence>
<keyword evidence="6" id="KW-1185">Reference proteome</keyword>
<dbReference type="InterPro" id="IPR036412">
    <property type="entry name" value="HAD-like_sf"/>
</dbReference>
<dbReference type="KEGG" id="cqi:110692332"/>
<dbReference type="Proteomes" id="UP000596660">
    <property type="component" value="Unplaced"/>
</dbReference>
<dbReference type="PANTHER" id="PTHR31284:SF10">
    <property type="entry name" value="ACID PHOSPHATASE-LIKE PROTEIN"/>
    <property type="match status" value="1"/>
</dbReference>
<keyword evidence="2" id="KW-0325">Glycoprotein</keyword>
<dbReference type="SUPFAM" id="SSF56784">
    <property type="entry name" value="HAD-like"/>
    <property type="match status" value="1"/>
</dbReference>
<organism evidence="5 6">
    <name type="scientific">Chenopodium quinoa</name>
    <name type="common">Quinoa</name>
    <dbReference type="NCBI Taxonomy" id="63459"/>
    <lineage>
        <taxon>Eukaryota</taxon>
        <taxon>Viridiplantae</taxon>
        <taxon>Streptophyta</taxon>
        <taxon>Embryophyta</taxon>
        <taxon>Tracheophyta</taxon>
        <taxon>Spermatophyta</taxon>
        <taxon>Magnoliopsida</taxon>
        <taxon>eudicotyledons</taxon>
        <taxon>Gunneridae</taxon>
        <taxon>Pentapetalae</taxon>
        <taxon>Caryophyllales</taxon>
        <taxon>Chenopodiaceae</taxon>
        <taxon>Chenopodioideae</taxon>
        <taxon>Atripliceae</taxon>
        <taxon>Chenopodium</taxon>
    </lineage>
</organism>
<dbReference type="InterPro" id="IPR023214">
    <property type="entry name" value="HAD_sf"/>
</dbReference>
<evidence type="ECO:0000256" key="2">
    <source>
        <dbReference type="ARBA" id="ARBA00023180"/>
    </source>
</evidence>
<evidence type="ECO:0000256" key="1">
    <source>
        <dbReference type="ARBA" id="ARBA00022729"/>
    </source>
</evidence>
<dbReference type="PIRSF" id="PIRSF002674">
    <property type="entry name" value="VSP"/>
    <property type="match status" value="1"/>
</dbReference>
<dbReference type="AlphaFoldDB" id="A0A803MPU1"/>
<comment type="similarity">
    <text evidence="3">Belongs to the APS1/VSP family.</text>
</comment>
<proteinExistence type="inferred from homology"/>
<dbReference type="InterPro" id="IPR005519">
    <property type="entry name" value="Acid_phosphat_B-like"/>
</dbReference>
<evidence type="ECO:0000313" key="5">
    <source>
        <dbReference type="EnsemblPlants" id="AUR62033292-RA:cds"/>
    </source>
</evidence>
<dbReference type="EnsemblPlants" id="AUR62033292-RA">
    <property type="protein sequence ID" value="AUR62033292-RA:cds"/>
    <property type="gene ID" value="AUR62033292"/>
</dbReference>
<dbReference type="OrthoDB" id="59415at2759"/>